<dbReference type="InterPro" id="IPR029054">
    <property type="entry name" value="dUTPase-like"/>
</dbReference>
<dbReference type="GO" id="GO:0006226">
    <property type="term" value="P:dUMP biosynthetic process"/>
    <property type="evidence" value="ECO:0007669"/>
    <property type="project" value="InterPro"/>
</dbReference>
<dbReference type="AlphaFoldDB" id="A0A840UFY7"/>
<evidence type="ECO:0000259" key="6">
    <source>
        <dbReference type="Pfam" id="PF00692"/>
    </source>
</evidence>
<dbReference type="EMBL" id="JACHFH010000021">
    <property type="protein sequence ID" value="MBB5336661.1"/>
    <property type="molecule type" value="Genomic_DNA"/>
</dbReference>
<sequence>MRNRGFEVINSYKDKNISLPERKTSKSAGYDIEAAADAILKPGKVTIIPTGLKAYMNDDEYLGLHMRSGMSVKNALSFINSQGIIDADYYNNSDNEGHIMLGIINHGQEDFIIKKGTRVAQGIFYKYLMIDGDNNNKGQIRQGGIGSTGV</sequence>
<dbReference type="GO" id="GO:0000287">
    <property type="term" value="F:magnesium ion binding"/>
    <property type="evidence" value="ECO:0007669"/>
    <property type="project" value="InterPro"/>
</dbReference>
<name>A0A840UFY7_9FIRM</name>
<dbReference type="Gene3D" id="2.70.40.10">
    <property type="match status" value="1"/>
</dbReference>
<evidence type="ECO:0000256" key="1">
    <source>
        <dbReference type="ARBA" id="ARBA00006581"/>
    </source>
</evidence>
<dbReference type="CDD" id="cd07557">
    <property type="entry name" value="trimeric_dUTPase"/>
    <property type="match status" value="1"/>
</dbReference>
<dbReference type="PANTHER" id="PTHR11241">
    <property type="entry name" value="DEOXYURIDINE 5'-TRIPHOSPHATE NUCLEOTIDOHYDROLASE"/>
    <property type="match status" value="1"/>
</dbReference>
<evidence type="ECO:0000313" key="7">
    <source>
        <dbReference type="EMBL" id="MBB5336661.1"/>
    </source>
</evidence>
<evidence type="ECO:0000256" key="5">
    <source>
        <dbReference type="ARBA" id="ARBA00047686"/>
    </source>
</evidence>
<comment type="caution">
    <text evidence="7">The sequence shown here is derived from an EMBL/GenBank/DDBJ whole genome shotgun (WGS) entry which is preliminary data.</text>
</comment>
<dbReference type="Pfam" id="PF00692">
    <property type="entry name" value="dUTPase"/>
    <property type="match status" value="1"/>
</dbReference>
<dbReference type="InterPro" id="IPR008181">
    <property type="entry name" value="dUTPase"/>
</dbReference>
<proteinExistence type="inferred from homology"/>
<dbReference type="GO" id="GO:0004170">
    <property type="term" value="F:dUTP diphosphatase activity"/>
    <property type="evidence" value="ECO:0007669"/>
    <property type="project" value="UniProtKB-EC"/>
</dbReference>
<keyword evidence="8" id="KW-1185">Reference proteome</keyword>
<comment type="similarity">
    <text evidence="1">Belongs to the dUTPase family.</text>
</comment>
<evidence type="ECO:0000313" key="8">
    <source>
        <dbReference type="Proteomes" id="UP000559117"/>
    </source>
</evidence>
<evidence type="ECO:0000256" key="2">
    <source>
        <dbReference type="ARBA" id="ARBA00012379"/>
    </source>
</evidence>
<dbReference type="SUPFAM" id="SSF51283">
    <property type="entry name" value="dUTPase-like"/>
    <property type="match status" value="1"/>
</dbReference>
<dbReference type="Proteomes" id="UP000559117">
    <property type="component" value="Unassembled WGS sequence"/>
</dbReference>
<gene>
    <name evidence="7" type="ORF">HNR32_001812</name>
</gene>
<dbReference type="RefSeq" id="WP_183861790.1">
    <property type="nucleotide sequence ID" value="NZ_JACHFH010000021.1"/>
</dbReference>
<protein>
    <recommendedName>
        <fullName evidence="2">dUTP diphosphatase</fullName>
        <ecNumber evidence="2">3.6.1.23</ecNumber>
    </recommendedName>
</protein>
<accession>A0A840UFY7</accession>
<dbReference type="EC" id="3.6.1.23" evidence="2"/>
<keyword evidence="4" id="KW-0546">Nucleotide metabolism</keyword>
<evidence type="ECO:0000256" key="4">
    <source>
        <dbReference type="ARBA" id="ARBA00023080"/>
    </source>
</evidence>
<keyword evidence="3 7" id="KW-0378">Hydrolase</keyword>
<organism evidence="7 8">
    <name type="scientific">Pectinatus brassicae</name>
    <dbReference type="NCBI Taxonomy" id="862415"/>
    <lineage>
        <taxon>Bacteria</taxon>
        <taxon>Bacillati</taxon>
        <taxon>Bacillota</taxon>
        <taxon>Negativicutes</taxon>
        <taxon>Selenomonadales</taxon>
        <taxon>Selenomonadaceae</taxon>
        <taxon>Pectinatus</taxon>
    </lineage>
</organism>
<feature type="domain" description="dUTPase-like" evidence="6">
    <location>
        <begin position="16"/>
        <end position="149"/>
    </location>
</feature>
<dbReference type="PANTHER" id="PTHR11241:SF0">
    <property type="entry name" value="DEOXYURIDINE 5'-TRIPHOSPHATE NUCLEOTIDOHYDROLASE"/>
    <property type="match status" value="1"/>
</dbReference>
<dbReference type="GO" id="GO:0046081">
    <property type="term" value="P:dUTP catabolic process"/>
    <property type="evidence" value="ECO:0007669"/>
    <property type="project" value="InterPro"/>
</dbReference>
<comment type="catalytic activity">
    <reaction evidence="5">
        <text>dUTP + H2O = dUMP + diphosphate + H(+)</text>
        <dbReference type="Rhea" id="RHEA:10248"/>
        <dbReference type="ChEBI" id="CHEBI:15377"/>
        <dbReference type="ChEBI" id="CHEBI:15378"/>
        <dbReference type="ChEBI" id="CHEBI:33019"/>
        <dbReference type="ChEBI" id="CHEBI:61555"/>
        <dbReference type="ChEBI" id="CHEBI:246422"/>
        <dbReference type="EC" id="3.6.1.23"/>
    </reaction>
</comment>
<dbReference type="InterPro" id="IPR033704">
    <property type="entry name" value="dUTPase_trimeric"/>
</dbReference>
<dbReference type="InterPro" id="IPR036157">
    <property type="entry name" value="dUTPase-like_sf"/>
</dbReference>
<evidence type="ECO:0000256" key="3">
    <source>
        <dbReference type="ARBA" id="ARBA00022801"/>
    </source>
</evidence>
<reference evidence="7 8" key="1">
    <citation type="submission" date="2020-08" db="EMBL/GenBank/DDBJ databases">
        <title>Genomic Encyclopedia of Type Strains, Phase IV (KMG-IV): sequencing the most valuable type-strain genomes for metagenomic binning, comparative biology and taxonomic classification.</title>
        <authorList>
            <person name="Goeker M."/>
        </authorList>
    </citation>
    <scope>NUCLEOTIDE SEQUENCE [LARGE SCALE GENOMIC DNA]</scope>
    <source>
        <strain evidence="7 8">DSM 24661</strain>
    </source>
</reference>